<organism evidence="22 23">
    <name type="scientific">Electrophorus voltai</name>
    <dbReference type="NCBI Taxonomy" id="2609070"/>
    <lineage>
        <taxon>Eukaryota</taxon>
        <taxon>Metazoa</taxon>
        <taxon>Chordata</taxon>
        <taxon>Craniata</taxon>
        <taxon>Vertebrata</taxon>
        <taxon>Euteleostomi</taxon>
        <taxon>Actinopterygii</taxon>
        <taxon>Neopterygii</taxon>
        <taxon>Teleostei</taxon>
        <taxon>Ostariophysi</taxon>
        <taxon>Gymnotiformes</taxon>
        <taxon>Gymnotoidei</taxon>
        <taxon>Gymnotidae</taxon>
        <taxon>Electrophorus</taxon>
    </lineage>
</organism>
<evidence type="ECO:0000256" key="11">
    <source>
        <dbReference type="ARBA" id="ARBA00022990"/>
    </source>
</evidence>
<feature type="repeat" description="TPR" evidence="19">
    <location>
        <begin position="93"/>
        <end position="126"/>
    </location>
</feature>
<comment type="subcellular location">
    <subcellularLocation>
        <location evidence="3">Cytoplasm</location>
    </subcellularLocation>
    <subcellularLocation>
        <location evidence="2">Membrane</location>
        <topology evidence="2">Multi-pass membrane protein</topology>
    </subcellularLocation>
    <subcellularLocation>
        <location evidence="1">Nucleus</location>
    </subcellularLocation>
</comment>
<dbReference type="PANTHER" id="PTHR45831:SF3">
    <property type="entry name" value="SMALL GLUTAMINE-RICH TETRATRICOPEPTIDE REPEAT-CONTAINING PROTEIN ALPHA"/>
    <property type="match status" value="1"/>
</dbReference>
<keyword evidence="5" id="KW-0963">Cytoplasm</keyword>
<evidence type="ECO:0000313" key="22">
    <source>
        <dbReference type="EMBL" id="KAK1805801.1"/>
    </source>
</evidence>
<evidence type="ECO:0000256" key="6">
    <source>
        <dbReference type="ARBA" id="ARBA00022553"/>
    </source>
</evidence>
<dbReference type="GO" id="GO:0006620">
    <property type="term" value="P:post-translational protein targeting to endoplasmic reticulum membrane"/>
    <property type="evidence" value="ECO:0007669"/>
    <property type="project" value="TreeGrafter"/>
</dbReference>
<dbReference type="InterPro" id="IPR047150">
    <property type="entry name" value="SGT"/>
</dbReference>
<feature type="transmembrane region" description="Helical" evidence="20">
    <location>
        <begin position="518"/>
        <end position="541"/>
    </location>
</feature>
<evidence type="ECO:0000256" key="15">
    <source>
        <dbReference type="ARBA" id="ARBA00054833"/>
    </source>
</evidence>
<feature type="transmembrane region" description="Helical" evidence="20">
    <location>
        <begin position="553"/>
        <end position="571"/>
    </location>
</feature>
<dbReference type="GO" id="GO:0042802">
    <property type="term" value="F:identical protein binding"/>
    <property type="evidence" value="ECO:0007669"/>
    <property type="project" value="UniProtKB-ARBA"/>
</dbReference>
<dbReference type="PROSITE" id="PS50293">
    <property type="entry name" value="TPR_REGION"/>
    <property type="match status" value="1"/>
</dbReference>
<keyword evidence="7 20" id="KW-0812">Transmembrane</keyword>
<keyword evidence="10 20" id="KW-1133">Transmembrane helix</keyword>
<proteinExistence type="inferred from homology"/>
<evidence type="ECO:0000256" key="12">
    <source>
        <dbReference type="ARBA" id="ARBA00023136"/>
    </source>
</evidence>
<keyword evidence="13" id="KW-0143">Chaperone</keyword>
<dbReference type="Gene3D" id="1.25.40.10">
    <property type="entry name" value="Tetratricopeptide repeat domain"/>
    <property type="match status" value="1"/>
</dbReference>
<evidence type="ECO:0000256" key="13">
    <source>
        <dbReference type="ARBA" id="ARBA00023186"/>
    </source>
</evidence>
<evidence type="ECO:0000256" key="20">
    <source>
        <dbReference type="SAM" id="Phobius"/>
    </source>
</evidence>
<evidence type="ECO:0000256" key="14">
    <source>
        <dbReference type="ARBA" id="ARBA00023242"/>
    </source>
</evidence>
<evidence type="ECO:0000256" key="5">
    <source>
        <dbReference type="ARBA" id="ARBA00022490"/>
    </source>
</evidence>
<dbReference type="GO" id="GO:0046873">
    <property type="term" value="F:metal ion transmembrane transporter activity"/>
    <property type="evidence" value="ECO:0007669"/>
    <property type="project" value="InterPro"/>
</dbReference>
<evidence type="ECO:0000256" key="8">
    <source>
        <dbReference type="ARBA" id="ARBA00022737"/>
    </source>
</evidence>
<dbReference type="EMBL" id="JAROKS010000002">
    <property type="protein sequence ID" value="KAK1805801.1"/>
    <property type="molecule type" value="Genomic_DNA"/>
</dbReference>
<comment type="similarity">
    <text evidence="4">Belongs to the SGT family.</text>
</comment>
<feature type="non-terminal residue" evidence="22">
    <location>
        <position position="1"/>
    </location>
</feature>
<feature type="transmembrane region" description="Helical" evidence="20">
    <location>
        <begin position="614"/>
        <end position="633"/>
    </location>
</feature>
<dbReference type="InterPro" id="IPR032374">
    <property type="entry name" value="SGTA_dimer"/>
</dbReference>
<feature type="repeat" description="TPR" evidence="19">
    <location>
        <begin position="127"/>
        <end position="160"/>
    </location>
</feature>
<evidence type="ECO:0000313" key="23">
    <source>
        <dbReference type="Proteomes" id="UP001239994"/>
    </source>
</evidence>
<evidence type="ECO:0000256" key="16">
    <source>
        <dbReference type="ARBA" id="ARBA00062864"/>
    </source>
</evidence>
<dbReference type="SMART" id="SM00028">
    <property type="entry name" value="TPR"/>
    <property type="match status" value="3"/>
</dbReference>
<dbReference type="InterPro" id="IPR003689">
    <property type="entry name" value="ZIP"/>
</dbReference>
<dbReference type="SUPFAM" id="SSF48452">
    <property type="entry name" value="TPR-like"/>
    <property type="match status" value="1"/>
</dbReference>
<evidence type="ECO:0000256" key="1">
    <source>
        <dbReference type="ARBA" id="ARBA00004123"/>
    </source>
</evidence>
<evidence type="ECO:0000256" key="2">
    <source>
        <dbReference type="ARBA" id="ARBA00004141"/>
    </source>
</evidence>
<evidence type="ECO:0000256" key="4">
    <source>
        <dbReference type="ARBA" id="ARBA00008175"/>
    </source>
</evidence>
<gene>
    <name evidence="22" type="ORF">P4O66_012853</name>
</gene>
<dbReference type="Pfam" id="PF00515">
    <property type="entry name" value="TPR_1"/>
    <property type="match status" value="2"/>
</dbReference>
<keyword evidence="11" id="KW-0007">Acetylation</keyword>
<evidence type="ECO:0000256" key="9">
    <source>
        <dbReference type="ARBA" id="ARBA00022803"/>
    </source>
</evidence>
<dbReference type="Pfam" id="PF16546">
    <property type="entry name" value="SGTA_dimer"/>
    <property type="match status" value="1"/>
</dbReference>
<dbReference type="Proteomes" id="UP001239994">
    <property type="component" value="Unassembled WGS sequence"/>
</dbReference>
<feature type="transmembrane region" description="Helical" evidence="20">
    <location>
        <begin position="366"/>
        <end position="384"/>
    </location>
</feature>
<dbReference type="GO" id="GO:0060090">
    <property type="term" value="F:molecular adaptor activity"/>
    <property type="evidence" value="ECO:0007669"/>
    <property type="project" value="TreeGrafter"/>
</dbReference>
<feature type="repeat" description="TPR" evidence="19">
    <location>
        <begin position="161"/>
        <end position="194"/>
    </location>
</feature>
<comment type="subunit">
    <text evidence="16">Homodimer. Homooligomer. Interacts with DNAJC5 and DNAJC5B. Interacts (via TPR repeats) with HSP90AA1. Interacts (via Gln-rich region) with SLC2A1. Interacts with HSP90AB1. Interacts (via TPR repeats) with HSPA8/Hsc70; the interaction is direct. Interacts with BAG6 (via ubiquitin-like domain); interaction prevents interaction between BAG6 and RNF126. Forms a multiprotein complex, at least composed of DNAJB12, DNAJB14, HSPA8/Hsc70 and SGTA; interaction with DNAJB14 and HSPA8/Hsc70 is direct.</text>
</comment>
<dbReference type="AlphaFoldDB" id="A0AAD9E5I7"/>
<evidence type="ECO:0000256" key="10">
    <source>
        <dbReference type="ARBA" id="ARBA00022989"/>
    </source>
</evidence>
<reference evidence="22" key="1">
    <citation type="submission" date="2023-03" db="EMBL/GenBank/DDBJ databases">
        <title>Electrophorus voltai genome.</title>
        <authorList>
            <person name="Bian C."/>
        </authorList>
    </citation>
    <scope>NUCLEOTIDE SEQUENCE</scope>
    <source>
        <strain evidence="22">CB-2022</strain>
        <tissue evidence="22">Muscle</tissue>
    </source>
</reference>
<keyword evidence="8" id="KW-0677">Repeat</keyword>
<keyword evidence="6" id="KW-0597">Phosphoprotein</keyword>
<name>A0AAD9E5I7_9TELE</name>
<dbReference type="InterPro" id="IPR019734">
    <property type="entry name" value="TPR_rpt"/>
</dbReference>
<evidence type="ECO:0000256" key="3">
    <source>
        <dbReference type="ARBA" id="ARBA00004496"/>
    </source>
</evidence>
<keyword evidence="23" id="KW-1185">Reference proteome</keyword>
<evidence type="ECO:0000256" key="17">
    <source>
        <dbReference type="ARBA" id="ARBA00070804"/>
    </source>
</evidence>
<feature type="transmembrane region" description="Helical" evidence="20">
    <location>
        <begin position="325"/>
        <end position="345"/>
    </location>
</feature>
<dbReference type="FunFam" id="1.25.40.10:FF:000108">
    <property type="entry name" value="Small glutamine-rich tetratricopeptide repeat-containing protein alpha"/>
    <property type="match status" value="1"/>
</dbReference>
<dbReference type="GO" id="GO:0016020">
    <property type="term" value="C:membrane"/>
    <property type="evidence" value="ECO:0007669"/>
    <property type="project" value="UniProtKB-SubCell"/>
</dbReference>
<keyword evidence="14" id="KW-0539">Nucleus</keyword>
<keyword evidence="12 20" id="KW-0472">Membrane</keyword>
<evidence type="ECO:0000256" key="7">
    <source>
        <dbReference type="ARBA" id="ARBA00022692"/>
    </source>
</evidence>
<accession>A0AAD9E5I7</accession>
<feature type="transmembrane region" description="Helical" evidence="20">
    <location>
        <begin position="404"/>
        <end position="426"/>
    </location>
</feature>
<comment type="caution">
    <text evidence="22">The sequence shown here is derived from an EMBL/GenBank/DDBJ whole genome shotgun (WGS) entry which is preliminary data.</text>
</comment>
<comment type="function">
    <text evidence="15">Co-chaperone that binds misfolded and hydrophobic patches-containing client proteins in the cytosol. Mediates their targeting to the endoplasmic reticulum but also regulates their sorting to the proteasome when targeting fails. Functions in tail-anchored/type II transmembrane proteins membrane insertion constituting with ASNA1 and the BAG6 complex a targeting module. Functions upstream of the BAG6 complex and ASNA1, binding more rapidly the transmembrane domain of newly synthesized proteins. It is also involved in the regulation of the endoplasmic reticulum-associated misfolded protein catabolic process via its interaction with BAG6: collaborates with the BAG6 complex to maintain hydrophobic substrates in non-ubiquitinated states. Competes with RNF126 for interaction with BAG6, preventing the ubiquitination of client proteins associated with the BAG6 complex. Binds directly to HSC70 and HSP70 and regulates their ATPase activity.</text>
</comment>
<evidence type="ECO:0000256" key="18">
    <source>
        <dbReference type="ARBA" id="ARBA00076853"/>
    </source>
</evidence>
<keyword evidence="9 19" id="KW-0802">TPR repeat</keyword>
<dbReference type="GO" id="GO:0005634">
    <property type="term" value="C:nucleus"/>
    <property type="evidence" value="ECO:0007669"/>
    <property type="project" value="UniProtKB-SubCell"/>
</dbReference>
<dbReference type="GO" id="GO:0072380">
    <property type="term" value="C:TRC complex"/>
    <property type="evidence" value="ECO:0007669"/>
    <property type="project" value="TreeGrafter"/>
</dbReference>
<feature type="transmembrane region" description="Helical" evidence="20">
    <location>
        <begin position="491"/>
        <end position="512"/>
    </location>
</feature>
<dbReference type="FunFam" id="1.20.5.420:FF:000002">
    <property type="entry name" value="Small glutamine-rich tetratricopeptide repeat-containing protein alpha"/>
    <property type="match status" value="1"/>
</dbReference>
<evidence type="ECO:0000259" key="21">
    <source>
        <dbReference type="Pfam" id="PF16546"/>
    </source>
</evidence>
<dbReference type="PANTHER" id="PTHR45831">
    <property type="entry name" value="LD24721P"/>
    <property type="match status" value="1"/>
</dbReference>
<feature type="domain" description="SGTA homodimerisation" evidence="21">
    <location>
        <begin position="5"/>
        <end position="64"/>
    </location>
</feature>
<dbReference type="InterPro" id="IPR011990">
    <property type="entry name" value="TPR-like_helical_dom_sf"/>
</dbReference>
<dbReference type="Pfam" id="PF02535">
    <property type="entry name" value="Zip"/>
    <property type="match status" value="1"/>
</dbReference>
<dbReference type="PROSITE" id="PS50005">
    <property type="entry name" value="TPR"/>
    <property type="match status" value="3"/>
</dbReference>
<sequence length="635" mass="67669">KMTDTKRLAYSIIQFLHDQLRSGALSSDAQESLEVAVQCLETAFGVSTEDQSLAVSQTLPEIFAMATDKVADTPQVKVNSANSSPTEEQLAEAEQLKSNGNDQMKVENFSAAVEFYSQAIQINPQNAVYYCNRAAAYSKLGNYAGAVQDCELAIGIDPNYSKAYGRMGLALASLNKHTEAVGYYRKALELDPENETYKSNLKIAEQKLKETASPTGGMGGVDLAGLLSNPGFMSMASNLMNNPQVQQLMSGMMSGAYGGPMGGTSAASSGAGAAPADLSGLIQALRPERCSLCAVRPSEGFVARHATHFSAITDDVNLNASMQIVVAKILCLVGVFALMLGGILIPVRVIQSDFDKAAKYRKALSLSNSFGGGVFLATCFNALLPAVREKVEKVLEMLNKTTDYPLAETMMMLGFFLTVFIEQAVLTFRKEKPSFIDLETFNAGGSEAGSDSEYDTPFIAPPRSSAGHQHHLHHHGHFNPAELTRAGPLRLASLVLALSAHSIFEGLALGLQEDGAKLGSLFTGVAIHETLAAVALGVSIAKAGLLLQDASKLGITVSLMIPIGIGLGMGIERAQHLAGSIVSVVLQGLAAGTFLFITFFEILSRELEDKHDRLLKVLFLVLGYGVLAGLVFIKW</sequence>
<evidence type="ECO:0000256" key="19">
    <source>
        <dbReference type="PROSITE-ProRule" id="PRU00339"/>
    </source>
</evidence>
<protein>
    <recommendedName>
        <fullName evidence="17">Small glutamine-rich tetratricopeptide repeat-containing protein alpha</fullName>
    </recommendedName>
    <alternativeName>
        <fullName evidence="18">Alpha-SGT</fullName>
    </alternativeName>
</protein>
<feature type="transmembrane region" description="Helical" evidence="20">
    <location>
        <begin position="577"/>
        <end position="602"/>
    </location>
</feature>
<dbReference type="Gene3D" id="1.20.5.420">
    <property type="entry name" value="Immunoglobulin FC, subunit C"/>
    <property type="match status" value="1"/>
</dbReference>